<dbReference type="GeneID" id="92092554"/>
<name>A0ABR1UUG0_9PEZI</name>
<dbReference type="EMBL" id="JAQQWL010000008">
    <property type="protein sequence ID" value="KAK8061716.1"/>
    <property type="molecule type" value="Genomic_DNA"/>
</dbReference>
<proteinExistence type="predicted"/>
<evidence type="ECO:0000313" key="1">
    <source>
        <dbReference type="EMBL" id="KAK8061716.1"/>
    </source>
</evidence>
<gene>
    <name evidence="1" type="ORF">PG994_008082</name>
</gene>
<accession>A0ABR1UUG0</accession>
<protein>
    <submittedName>
        <fullName evidence="1">Uncharacterized protein</fullName>
    </submittedName>
</protein>
<comment type="caution">
    <text evidence="1">The sequence shown here is derived from an EMBL/GenBank/DDBJ whole genome shotgun (WGS) entry which is preliminary data.</text>
</comment>
<evidence type="ECO:0000313" key="2">
    <source>
        <dbReference type="Proteomes" id="UP001480595"/>
    </source>
</evidence>
<sequence>MLSKLCATSKQCFAACSKQFCDLSVVRPAPDIRGYGADMFAPYKVIVENNARTTPAWNSEGEGTTLASTSQAPVWNFEGTTLVSTLRTVSSPTFTVALCT</sequence>
<keyword evidence="2" id="KW-1185">Reference proteome</keyword>
<reference evidence="1 2" key="1">
    <citation type="submission" date="2023-01" db="EMBL/GenBank/DDBJ databases">
        <title>Analysis of 21 Apiospora genomes using comparative genomics revels a genus with tremendous synthesis potential of carbohydrate active enzymes and secondary metabolites.</title>
        <authorList>
            <person name="Sorensen T."/>
        </authorList>
    </citation>
    <scope>NUCLEOTIDE SEQUENCE [LARGE SCALE GENOMIC DNA]</scope>
    <source>
        <strain evidence="1 2">CBS 135458</strain>
    </source>
</reference>
<dbReference type="RefSeq" id="XP_066714978.1">
    <property type="nucleotide sequence ID" value="XM_066859491.1"/>
</dbReference>
<organism evidence="1 2">
    <name type="scientific">Apiospora phragmitis</name>
    <dbReference type="NCBI Taxonomy" id="2905665"/>
    <lineage>
        <taxon>Eukaryota</taxon>
        <taxon>Fungi</taxon>
        <taxon>Dikarya</taxon>
        <taxon>Ascomycota</taxon>
        <taxon>Pezizomycotina</taxon>
        <taxon>Sordariomycetes</taxon>
        <taxon>Xylariomycetidae</taxon>
        <taxon>Amphisphaeriales</taxon>
        <taxon>Apiosporaceae</taxon>
        <taxon>Apiospora</taxon>
    </lineage>
</organism>
<dbReference type="Proteomes" id="UP001480595">
    <property type="component" value="Unassembled WGS sequence"/>
</dbReference>